<evidence type="ECO:0000256" key="9">
    <source>
        <dbReference type="HAMAP-Rule" id="MF_00236"/>
    </source>
</evidence>
<evidence type="ECO:0000313" key="11">
    <source>
        <dbReference type="EMBL" id="WBL35666.1"/>
    </source>
</evidence>
<dbReference type="NCBIfam" id="TIGR01411">
    <property type="entry name" value="tatAE"/>
    <property type="match status" value="1"/>
</dbReference>
<keyword evidence="5 9" id="KW-0653">Protein transport</keyword>
<evidence type="ECO:0000256" key="5">
    <source>
        <dbReference type="ARBA" id="ARBA00022927"/>
    </source>
</evidence>
<evidence type="ECO:0000256" key="8">
    <source>
        <dbReference type="ARBA" id="ARBA00023136"/>
    </source>
</evidence>
<dbReference type="InterPro" id="IPR006312">
    <property type="entry name" value="TatA/E"/>
</dbReference>
<dbReference type="PANTHER" id="PTHR42982:SF1">
    <property type="entry name" value="SEC-INDEPENDENT PROTEIN TRANSLOCASE PROTEIN TATA"/>
    <property type="match status" value="1"/>
</dbReference>
<feature type="region of interest" description="Disordered" evidence="10">
    <location>
        <begin position="44"/>
        <end position="99"/>
    </location>
</feature>
<comment type="subcellular location">
    <subcellularLocation>
        <location evidence="1 9">Cell membrane</location>
        <topology evidence="1 9">Single-pass membrane protein</topology>
    </subcellularLocation>
</comment>
<dbReference type="PANTHER" id="PTHR42982">
    <property type="entry name" value="SEC-INDEPENDENT PROTEIN TRANSLOCASE PROTEIN TATA"/>
    <property type="match status" value="1"/>
</dbReference>
<evidence type="ECO:0000256" key="1">
    <source>
        <dbReference type="ARBA" id="ARBA00004162"/>
    </source>
</evidence>
<gene>
    <name evidence="9 11" type="primary">tatA</name>
    <name evidence="11" type="ORF">O0235_12915</name>
</gene>
<name>A0ABY7M7B1_9CHLR</name>
<keyword evidence="3 9" id="KW-1003">Cell membrane</keyword>
<feature type="transmembrane region" description="Helical" evidence="9">
    <location>
        <begin position="6"/>
        <end position="24"/>
    </location>
</feature>
<keyword evidence="8 9" id="KW-0472">Membrane</keyword>
<evidence type="ECO:0000256" key="4">
    <source>
        <dbReference type="ARBA" id="ARBA00022692"/>
    </source>
</evidence>
<comment type="function">
    <text evidence="9">Part of the twin-arginine translocation (Tat) system that transports large folded proteins containing a characteristic twin-arginine motif in their signal peptide across membranes. TatA could form the protein-conducting channel of the Tat system.</text>
</comment>
<evidence type="ECO:0000313" key="12">
    <source>
        <dbReference type="Proteomes" id="UP001212803"/>
    </source>
</evidence>
<feature type="compositionally biased region" description="Pro residues" evidence="10">
    <location>
        <begin position="69"/>
        <end position="88"/>
    </location>
</feature>
<comment type="similarity">
    <text evidence="9">Belongs to the TatA/E family.</text>
</comment>
<dbReference type="Proteomes" id="UP001212803">
    <property type="component" value="Chromosome"/>
</dbReference>
<dbReference type="RefSeq" id="WP_270056191.1">
    <property type="nucleotide sequence ID" value="NZ_CP115149.1"/>
</dbReference>
<evidence type="ECO:0000256" key="2">
    <source>
        <dbReference type="ARBA" id="ARBA00022448"/>
    </source>
</evidence>
<evidence type="ECO:0000256" key="7">
    <source>
        <dbReference type="ARBA" id="ARBA00023010"/>
    </source>
</evidence>
<proteinExistence type="inferred from homology"/>
<dbReference type="EMBL" id="CP115149">
    <property type="protein sequence ID" value="WBL35666.1"/>
    <property type="molecule type" value="Genomic_DNA"/>
</dbReference>
<keyword evidence="7 9" id="KW-0811">Translocation</keyword>
<sequence length="99" mass="10430">MFGSLGAPELIIIALVIVLIFGVGKISGLGRELGTSIKEFRRAVKDEDEAARQQQTAAPPPQYQQTVQAPPPPPPVAAQPPAAAPPNNDPNKPNTPNVF</sequence>
<protein>
    <recommendedName>
        <fullName evidence="9">Sec-independent protein translocase protein TatA</fullName>
    </recommendedName>
</protein>
<organism evidence="11 12">
    <name type="scientific">Tepidiforma flava</name>
    <dbReference type="NCBI Taxonomy" id="3004094"/>
    <lineage>
        <taxon>Bacteria</taxon>
        <taxon>Bacillati</taxon>
        <taxon>Chloroflexota</taxon>
        <taxon>Tepidiformia</taxon>
        <taxon>Tepidiformales</taxon>
        <taxon>Tepidiformaceae</taxon>
        <taxon>Tepidiforma</taxon>
    </lineage>
</organism>
<evidence type="ECO:0000256" key="3">
    <source>
        <dbReference type="ARBA" id="ARBA00022475"/>
    </source>
</evidence>
<keyword evidence="12" id="KW-1185">Reference proteome</keyword>
<evidence type="ECO:0000256" key="6">
    <source>
        <dbReference type="ARBA" id="ARBA00022989"/>
    </source>
</evidence>
<evidence type="ECO:0000256" key="10">
    <source>
        <dbReference type="SAM" id="MobiDB-lite"/>
    </source>
</evidence>
<keyword evidence="4 9" id="KW-0812">Transmembrane</keyword>
<dbReference type="InterPro" id="IPR003369">
    <property type="entry name" value="TatA/B/E"/>
</dbReference>
<dbReference type="Gene3D" id="1.20.5.3310">
    <property type="match status" value="1"/>
</dbReference>
<feature type="compositionally biased region" description="Low complexity" evidence="10">
    <location>
        <begin position="52"/>
        <end position="68"/>
    </location>
</feature>
<feature type="compositionally biased region" description="Low complexity" evidence="10">
    <location>
        <begin position="89"/>
        <end position="99"/>
    </location>
</feature>
<reference evidence="11 12" key="1">
    <citation type="journal article" date="2023" name="ISME J.">
        <title>Thermophilic Dehalococcoidia with unusual traits shed light on an unexpected past.</title>
        <authorList>
            <person name="Palmer M."/>
            <person name="Covington J.K."/>
            <person name="Zhou E.M."/>
            <person name="Thomas S.C."/>
            <person name="Habib N."/>
            <person name="Seymour C.O."/>
            <person name="Lai D."/>
            <person name="Johnston J."/>
            <person name="Hashimi A."/>
            <person name="Jiao J.Y."/>
            <person name="Muok A.R."/>
            <person name="Liu L."/>
            <person name="Xian W.D."/>
            <person name="Zhi X.Y."/>
            <person name="Li M.M."/>
            <person name="Silva L.P."/>
            <person name="Bowen B.P."/>
            <person name="Louie K."/>
            <person name="Briegel A."/>
            <person name="Pett-Ridge J."/>
            <person name="Weber P.K."/>
            <person name="Tocheva E.I."/>
            <person name="Woyke T."/>
            <person name="Northen T.R."/>
            <person name="Mayali X."/>
            <person name="Li W.J."/>
            <person name="Hedlund B.P."/>
        </authorList>
    </citation>
    <scope>NUCLEOTIDE SEQUENCE [LARGE SCALE GENOMIC DNA]</scope>
    <source>
        <strain evidence="11 12">YIM 72310</strain>
    </source>
</reference>
<keyword evidence="6 9" id="KW-1133">Transmembrane helix</keyword>
<dbReference type="HAMAP" id="MF_00236">
    <property type="entry name" value="TatA_E"/>
    <property type="match status" value="1"/>
</dbReference>
<dbReference type="Pfam" id="PF02416">
    <property type="entry name" value="TatA_B_E"/>
    <property type="match status" value="1"/>
</dbReference>
<comment type="subunit">
    <text evidence="9">Forms a complex with TatC.</text>
</comment>
<accession>A0ABY7M7B1</accession>
<keyword evidence="2 9" id="KW-0813">Transport</keyword>